<name>A0A9K3NVJ0_HELAN</name>
<dbReference type="Proteomes" id="UP000215914">
    <property type="component" value="Unassembled WGS sequence"/>
</dbReference>
<dbReference type="EMBL" id="MNCJ02000318">
    <property type="protein sequence ID" value="KAF5813665.1"/>
    <property type="molecule type" value="Genomic_DNA"/>
</dbReference>
<proteinExistence type="predicted"/>
<comment type="caution">
    <text evidence="1">The sequence shown here is derived from an EMBL/GenBank/DDBJ whole genome shotgun (WGS) entry which is preliminary data.</text>
</comment>
<dbReference type="AlphaFoldDB" id="A0A9K3NVJ0"/>
<accession>A0A9K3NVJ0</accession>
<reference evidence="1" key="1">
    <citation type="journal article" date="2017" name="Nature">
        <title>The sunflower genome provides insights into oil metabolism, flowering and Asterid evolution.</title>
        <authorList>
            <person name="Badouin H."/>
            <person name="Gouzy J."/>
            <person name="Grassa C.J."/>
            <person name="Murat F."/>
            <person name="Staton S.E."/>
            <person name="Cottret L."/>
            <person name="Lelandais-Briere C."/>
            <person name="Owens G.L."/>
            <person name="Carrere S."/>
            <person name="Mayjonade B."/>
            <person name="Legrand L."/>
            <person name="Gill N."/>
            <person name="Kane N.C."/>
            <person name="Bowers J.E."/>
            <person name="Hubner S."/>
            <person name="Bellec A."/>
            <person name="Berard A."/>
            <person name="Berges H."/>
            <person name="Blanchet N."/>
            <person name="Boniface M.C."/>
            <person name="Brunel D."/>
            <person name="Catrice O."/>
            <person name="Chaidir N."/>
            <person name="Claudel C."/>
            <person name="Donnadieu C."/>
            <person name="Faraut T."/>
            <person name="Fievet G."/>
            <person name="Helmstetter N."/>
            <person name="King M."/>
            <person name="Knapp S.J."/>
            <person name="Lai Z."/>
            <person name="Le Paslier M.C."/>
            <person name="Lippi Y."/>
            <person name="Lorenzon L."/>
            <person name="Mandel J.R."/>
            <person name="Marage G."/>
            <person name="Marchand G."/>
            <person name="Marquand E."/>
            <person name="Bret-Mestries E."/>
            <person name="Morien E."/>
            <person name="Nambeesan S."/>
            <person name="Nguyen T."/>
            <person name="Pegot-Espagnet P."/>
            <person name="Pouilly N."/>
            <person name="Raftis F."/>
            <person name="Sallet E."/>
            <person name="Schiex T."/>
            <person name="Thomas J."/>
            <person name="Vandecasteele C."/>
            <person name="Vares D."/>
            <person name="Vear F."/>
            <person name="Vautrin S."/>
            <person name="Crespi M."/>
            <person name="Mangin B."/>
            <person name="Burke J.M."/>
            <person name="Salse J."/>
            <person name="Munos S."/>
            <person name="Vincourt P."/>
            <person name="Rieseberg L.H."/>
            <person name="Langlade N.B."/>
        </authorList>
    </citation>
    <scope>NUCLEOTIDE SEQUENCE</scope>
    <source>
        <tissue evidence="1">Leaves</tissue>
    </source>
</reference>
<sequence>MKSIFHKSINMISDSIHLLRFKFDYPRSEPRDRRCRSTLRTAQRY</sequence>
<gene>
    <name evidence="1" type="ORF">HanXRQr2_Chr03g0101431</name>
</gene>
<keyword evidence="2" id="KW-1185">Reference proteome</keyword>
<organism evidence="1 2">
    <name type="scientific">Helianthus annuus</name>
    <name type="common">Common sunflower</name>
    <dbReference type="NCBI Taxonomy" id="4232"/>
    <lineage>
        <taxon>Eukaryota</taxon>
        <taxon>Viridiplantae</taxon>
        <taxon>Streptophyta</taxon>
        <taxon>Embryophyta</taxon>
        <taxon>Tracheophyta</taxon>
        <taxon>Spermatophyta</taxon>
        <taxon>Magnoliopsida</taxon>
        <taxon>eudicotyledons</taxon>
        <taxon>Gunneridae</taxon>
        <taxon>Pentapetalae</taxon>
        <taxon>asterids</taxon>
        <taxon>campanulids</taxon>
        <taxon>Asterales</taxon>
        <taxon>Asteraceae</taxon>
        <taxon>Asteroideae</taxon>
        <taxon>Heliantheae alliance</taxon>
        <taxon>Heliantheae</taxon>
        <taxon>Helianthus</taxon>
    </lineage>
</organism>
<evidence type="ECO:0000313" key="1">
    <source>
        <dbReference type="EMBL" id="KAF5813665.1"/>
    </source>
</evidence>
<reference evidence="1" key="2">
    <citation type="submission" date="2020-06" db="EMBL/GenBank/DDBJ databases">
        <title>Helianthus annuus Genome sequencing and assembly Release 2.</title>
        <authorList>
            <person name="Gouzy J."/>
            <person name="Langlade N."/>
            <person name="Munos S."/>
        </authorList>
    </citation>
    <scope>NUCLEOTIDE SEQUENCE</scope>
    <source>
        <tissue evidence="1">Leaves</tissue>
    </source>
</reference>
<protein>
    <submittedName>
        <fullName evidence="1">Uncharacterized protein</fullName>
    </submittedName>
</protein>
<dbReference type="Gramene" id="mRNA:HanXRQr2_Chr03g0101431">
    <property type="protein sequence ID" value="mRNA:HanXRQr2_Chr03g0101431"/>
    <property type="gene ID" value="HanXRQr2_Chr03g0101431"/>
</dbReference>
<evidence type="ECO:0000313" key="2">
    <source>
        <dbReference type="Proteomes" id="UP000215914"/>
    </source>
</evidence>